<keyword evidence="2" id="KW-1185">Reference proteome</keyword>
<reference evidence="1" key="2">
    <citation type="submission" date="2023-03" db="EMBL/GenBank/DDBJ databases">
        <authorList>
            <person name="Inwood S.N."/>
            <person name="Skelly J.G."/>
            <person name="Guhlin J."/>
            <person name="Harrop T.W.R."/>
            <person name="Goldson S.G."/>
            <person name="Dearden P.K."/>
        </authorList>
    </citation>
    <scope>NUCLEOTIDE SEQUENCE</scope>
    <source>
        <strain evidence="1">Irish</strain>
        <tissue evidence="1">Whole body</tissue>
    </source>
</reference>
<dbReference type="Proteomes" id="UP001168990">
    <property type="component" value="Unassembled WGS sequence"/>
</dbReference>
<sequence>MCISPSRVSIANNSVTEAFTTEVTSTWTEIRTEFLMDLKGQEGRERQSGQSPALHPIHPLLFTVRHHQLTRMVVRRFPIRLRASASILGIFSAQRRLVLVRADCDGCFEPIAECQGQMRGR</sequence>
<evidence type="ECO:0000313" key="2">
    <source>
        <dbReference type="Proteomes" id="UP001168990"/>
    </source>
</evidence>
<dbReference type="EMBL" id="JAQQBS010000003">
    <property type="protein sequence ID" value="KAK0170646.1"/>
    <property type="molecule type" value="Genomic_DNA"/>
</dbReference>
<reference evidence="1" key="1">
    <citation type="journal article" date="2023" name="bioRxiv">
        <title>Scaffold-level genome assemblies of two parasitoid biocontrol wasps reveal the parthenogenesis mechanism and an associated novel virus.</title>
        <authorList>
            <person name="Inwood S."/>
            <person name="Skelly J."/>
            <person name="Guhlin J."/>
            <person name="Harrop T."/>
            <person name="Goldson S."/>
            <person name="Dearden P."/>
        </authorList>
    </citation>
    <scope>NUCLEOTIDE SEQUENCE</scope>
    <source>
        <strain evidence="1">Irish</strain>
        <tissue evidence="1">Whole body</tissue>
    </source>
</reference>
<evidence type="ECO:0000313" key="1">
    <source>
        <dbReference type="EMBL" id="KAK0170646.1"/>
    </source>
</evidence>
<dbReference type="AlphaFoldDB" id="A0AA39FJL2"/>
<organism evidence="1 2">
    <name type="scientific">Microctonus aethiopoides</name>
    <dbReference type="NCBI Taxonomy" id="144406"/>
    <lineage>
        <taxon>Eukaryota</taxon>
        <taxon>Metazoa</taxon>
        <taxon>Ecdysozoa</taxon>
        <taxon>Arthropoda</taxon>
        <taxon>Hexapoda</taxon>
        <taxon>Insecta</taxon>
        <taxon>Pterygota</taxon>
        <taxon>Neoptera</taxon>
        <taxon>Endopterygota</taxon>
        <taxon>Hymenoptera</taxon>
        <taxon>Apocrita</taxon>
        <taxon>Ichneumonoidea</taxon>
        <taxon>Braconidae</taxon>
        <taxon>Euphorinae</taxon>
        <taxon>Microctonus</taxon>
    </lineage>
</organism>
<proteinExistence type="predicted"/>
<comment type="caution">
    <text evidence="1">The sequence shown here is derived from an EMBL/GenBank/DDBJ whole genome shotgun (WGS) entry which is preliminary data.</text>
</comment>
<protein>
    <submittedName>
        <fullName evidence="1">Uncharacterized protein</fullName>
    </submittedName>
</protein>
<gene>
    <name evidence="1" type="ORF">PV328_008473</name>
</gene>
<accession>A0AA39FJL2</accession>
<name>A0AA39FJL2_9HYME</name>